<keyword evidence="8" id="KW-1185">Reference proteome</keyword>
<gene>
    <name evidence="9" type="primary">LOC107465152</name>
</gene>
<evidence type="ECO:0000259" key="6">
    <source>
        <dbReference type="PROSITE" id="PS50158"/>
    </source>
</evidence>
<feature type="compositionally biased region" description="Basic residues" evidence="5">
    <location>
        <begin position="413"/>
        <end position="423"/>
    </location>
</feature>
<dbReference type="OrthoDB" id="4327540at2759"/>
<dbReference type="AlphaFoldDB" id="A0A6P4C1C4"/>
<keyword evidence="3" id="KW-0862">Zinc</keyword>
<dbReference type="PROSITE" id="PS50158">
    <property type="entry name" value="ZF_CCHC"/>
    <property type="match status" value="1"/>
</dbReference>
<dbReference type="GO" id="GO:0008270">
    <property type="term" value="F:zinc ion binding"/>
    <property type="evidence" value="ECO:0007669"/>
    <property type="project" value="UniProtKB-KW"/>
</dbReference>
<evidence type="ECO:0000256" key="1">
    <source>
        <dbReference type="ARBA" id="ARBA00022723"/>
    </source>
</evidence>
<dbReference type="PROSITE" id="PS50966">
    <property type="entry name" value="ZF_SWIM"/>
    <property type="match status" value="1"/>
</dbReference>
<name>A0A6P4C1C4_ARADU</name>
<accession>A0A6P4C1C4</accession>
<dbReference type="KEGG" id="adu:107465152"/>
<dbReference type="InterPro" id="IPR001878">
    <property type="entry name" value="Znf_CCHC"/>
</dbReference>
<feature type="compositionally biased region" description="Basic and acidic residues" evidence="5">
    <location>
        <begin position="397"/>
        <end position="409"/>
    </location>
</feature>
<dbReference type="InterPro" id="IPR018289">
    <property type="entry name" value="MULE_transposase_dom"/>
</dbReference>
<evidence type="ECO:0000313" key="8">
    <source>
        <dbReference type="Proteomes" id="UP000515211"/>
    </source>
</evidence>
<protein>
    <submittedName>
        <fullName evidence="9">Protein FAR1-RELATED SEQUENCE 5-like</fullName>
    </submittedName>
</protein>
<dbReference type="PANTHER" id="PTHR47718:SF15">
    <property type="entry name" value="PROTEIN FAR1-RELATED SEQUENCE 5-LIKE"/>
    <property type="match status" value="1"/>
</dbReference>
<reference evidence="9" key="2">
    <citation type="submission" date="2025-08" db="UniProtKB">
        <authorList>
            <consortium name="RefSeq"/>
        </authorList>
    </citation>
    <scope>IDENTIFICATION</scope>
    <source>
        <tissue evidence="9">Whole plant</tissue>
    </source>
</reference>
<dbReference type="Proteomes" id="UP000515211">
    <property type="component" value="Chromosome 9"/>
</dbReference>
<evidence type="ECO:0000256" key="3">
    <source>
        <dbReference type="ARBA" id="ARBA00022833"/>
    </source>
</evidence>
<dbReference type="RefSeq" id="XP_015939633.1">
    <property type="nucleotide sequence ID" value="XM_016084147.1"/>
</dbReference>
<dbReference type="PANTHER" id="PTHR47718">
    <property type="entry name" value="OS01G0519700 PROTEIN"/>
    <property type="match status" value="1"/>
</dbReference>
<dbReference type="InterPro" id="IPR006564">
    <property type="entry name" value="Znf_PMZ"/>
</dbReference>
<feature type="region of interest" description="Disordered" evidence="5">
    <location>
        <begin position="397"/>
        <end position="423"/>
    </location>
</feature>
<dbReference type="SMART" id="SM00575">
    <property type="entry name" value="ZnF_PMZ"/>
    <property type="match status" value="1"/>
</dbReference>
<reference evidence="8" key="1">
    <citation type="journal article" date="2016" name="Nat. Genet.">
        <title>The genome sequences of Arachis duranensis and Arachis ipaensis, the diploid ancestors of cultivated peanut.</title>
        <authorList>
            <person name="Bertioli D.J."/>
            <person name="Cannon S.B."/>
            <person name="Froenicke L."/>
            <person name="Huang G."/>
            <person name="Farmer A.D."/>
            <person name="Cannon E.K."/>
            <person name="Liu X."/>
            <person name="Gao D."/>
            <person name="Clevenger J."/>
            <person name="Dash S."/>
            <person name="Ren L."/>
            <person name="Moretzsohn M.C."/>
            <person name="Shirasawa K."/>
            <person name="Huang W."/>
            <person name="Vidigal B."/>
            <person name="Abernathy B."/>
            <person name="Chu Y."/>
            <person name="Niederhuth C.E."/>
            <person name="Umale P."/>
            <person name="Araujo A.C."/>
            <person name="Kozik A."/>
            <person name="Kim K.D."/>
            <person name="Burow M.D."/>
            <person name="Varshney R.K."/>
            <person name="Wang X."/>
            <person name="Zhang X."/>
            <person name="Barkley N."/>
            <person name="Guimaraes P.M."/>
            <person name="Isobe S."/>
            <person name="Guo B."/>
            <person name="Liao B."/>
            <person name="Stalker H.T."/>
            <person name="Schmitz R.J."/>
            <person name="Scheffler B.E."/>
            <person name="Leal-Bertioli S.C."/>
            <person name="Xun X."/>
            <person name="Jackson S.A."/>
            <person name="Michelmore R."/>
            <person name="Ozias-Akins P."/>
        </authorList>
    </citation>
    <scope>NUCLEOTIDE SEQUENCE [LARGE SCALE GENOMIC DNA]</scope>
    <source>
        <strain evidence="8">cv. V14167</strain>
    </source>
</reference>
<keyword evidence="1" id="KW-0479">Metal-binding</keyword>
<dbReference type="Pfam" id="PF10551">
    <property type="entry name" value="MULE"/>
    <property type="match status" value="1"/>
</dbReference>
<dbReference type="InterPro" id="IPR007527">
    <property type="entry name" value="Znf_SWIM"/>
</dbReference>
<evidence type="ECO:0000313" key="9">
    <source>
        <dbReference type="RefSeq" id="XP_015939633.1"/>
    </source>
</evidence>
<sequence>MRRSKIADGDSNAAIVYLEGKAAADPMAMARYNLTEDGMLANMFWVDGISRVDYQYFGDVVAFDSTYKKNKYNRPLVIFSGSNNHKQTTIFGFGLVLNETITLYTWMLENLLEVMCNKPPSIVVTDGDDAMITAVKKVFPEATHRLCAWHLQKNVTSNGSEQMFREIFSKWLYVDMEVDKFEFQWDQAANEYDLHKKCWATQMYEKRYMWASAYLRDKFCVGYRTTSRCEGINSHVKKFLTSRHSIVDLVQNLELVVHEYRNNEFVAQFTSMYSTPVFTTYLDPIEKCAVTVYTRAIFMQVKREIDSVGGLNFVSKRRVSTTMVYTTEEYGHLGQNVVTLFENNSLKFECQCRFWEKEGFPCKHMFFVMKHEHLKDIPRRLILKRWRRDAKAIDEYEGRSNESLSERGAPRLRGQKGKKRRCTNCKKTGHTKRRCLQRNTSSLKGGSEDNEDDEESVVRLADEKVFTGKGHLRRSKRRAAAKVKQDNVDTNETVVALSTEPIIRTAQSENVISWPDVGSSHYHELVGHLLCPGASTITAKRDITPSVT</sequence>
<feature type="domain" description="CCHC-type" evidence="6">
    <location>
        <begin position="420"/>
        <end position="435"/>
    </location>
</feature>
<dbReference type="InterPro" id="IPR036875">
    <property type="entry name" value="Znf_CCHC_sf"/>
</dbReference>
<organism evidence="8 9">
    <name type="scientific">Arachis duranensis</name>
    <name type="common">Wild peanut</name>
    <dbReference type="NCBI Taxonomy" id="130453"/>
    <lineage>
        <taxon>Eukaryota</taxon>
        <taxon>Viridiplantae</taxon>
        <taxon>Streptophyta</taxon>
        <taxon>Embryophyta</taxon>
        <taxon>Tracheophyta</taxon>
        <taxon>Spermatophyta</taxon>
        <taxon>Magnoliopsida</taxon>
        <taxon>eudicotyledons</taxon>
        <taxon>Gunneridae</taxon>
        <taxon>Pentapetalae</taxon>
        <taxon>rosids</taxon>
        <taxon>fabids</taxon>
        <taxon>Fabales</taxon>
        <taxon>Fabaceae</taxon>
        <taxon>Papilionoideae</taxon>
        <taxon>50 kb inversion clade</taxon>
        <taxon>dalbergioids sensu lato</taxon>
        <taxon>Dalbergieae</taxon>
        <taxon>Pterocarpus clade</taxon>
        <taxon>Arachis</taxon>
    </lineage>
</organism>
<dbReference type="GO" id="GO:0003676">
    <property type="term" value="F:nucleic acid binding"/>
    <property type="evidence" value="ECO:0007669"/>
    <property type="project" value="InterPro"/>
</dbReference>
<keyword evidence="2 4" id="KW-0863">Zinc-finger</keyword>
<feature type="region of interest" description="Disordered" evidence="5">
    <location>
        <begin position="436"/>
        <end position="455"/>
    </location>
</feature>
<proteinExistence type="predicted"/>
<dbReference type="Pfam" id="PF04434">
    <property type="entry name" value="SWIM"/>
    <property type="match status" value="1"/>
</dbReference>
<dbReference type="SUPFAM" id="SSF57756">
    <property type="entry name" value="Retrovirus zinc finger-like domains"/>
    <property type="match status" value="1"/>
</dbReference>
<dbReference type="GeneID" id="107465152"/>
<evidence type="ECO:0000256" key="5">
    <source>
        <dbReference type="SAM" id="MobiDB-lite"/>
    </source>
</evidence>
<evidence type="ECO:0000259" key="7">
    <source>
        <dbReference type="PROSITE" id="PS50966"/>
    </source>
</evidence>
<evidence type="ECO:0000256" key="2">
    <source>
        <dbReference type="ARBA" id="ARBA00022771"/>
    </source>
</evidence>
<evidence type="ECO:0000256" key="4">
    <source>
        <dbReference type="PROSITE-ProRule" id="PRU00047"/>
    </source>
</evidence>
<feature type="domain" description="SWIM-type" evidence="7">
    <location>
        <begin position="335"/>
        <end position="373"/>
    </location>
</feature>